<dbReference type="GO" id="GO:0020037">
    <property type="term" value="F:heme binding"/>
    <property type="evidence" value="ECO:0007669"/>
    <property type="project" value="InterPro"/>
</dbReference>
<evidence type="ECO:0000256" key="4">
    <source>
        <dbReference type="ARBA" id="ARBA00023002"/>
    </source>
</evidence>
<dbReference type="PROSITE" id="PS00086">
    <property type="entry name" value="CYTOCHROME_P450"/>
    <property type="match status" value="1"/>
</dbReference>
<proteinExistence type="inferred from homology"/>
<dbReference type="InterPro" id="IPR017972">
    <property type="entry name" value="Cyt_P450_CS"/>
</dbReference>
<keyword evidence="10" id="KW-1185">Reference proteome</keyword>
<keyword evidence="8" id="KW-0812">Transmembrane</keyword>
<dbReference type="Proteomes" id="UP000184300">
    <property type="component" value="Unassembled WGS sequence"/>
</dbReference>
<evidence type="ECO:0000313" key="9">
    <source>
        <dbReference type="EMBL" id="OJJ86771.1"/>
    </source>
</evidence>
<keyword evidence="8" id="KW-1133">Transmembrane helix</keyword>
<dbReference type="Gene3D" id="1.10.630.10">
    <property type="entry name" value="Cytochrome P450"/>
    <property type="match status" value="1"/>
</dbReference>
<evidence type="ECO:0008006" key="11">
    <source>
        <dbReference type="Google" id="ProtNLM"/>
    </source>
</evidence>
<gene>
    <name evidence="9" type="ORF">ASPGLDRAFT_121848</name>
</gene>
<dbReference type="SUPFAM" id="SSF48264">
    <property type="entry name" value="Cytochrome P450"/>
    <property type="match status" value="1"/>
</dbReference>
<evidence type="ECO:0000256" key="6">
    <source>
        <dbReference type="PIRSR" id="PIRSR602403-1"/>
    </source>
</evidence>
<dbReference type="GO" id="GO:0004497">
    <property type="term" value="F:monooxygenase activity"/>
    <property type="evidence" value="ECO:0007669"/>
    <property type="project" value="UniProtKB-KW"/>
</dbReference>
<feature type="binding site" description="axial binding residue" evidence="6">
    <location>
        <position position="451"/>
    </location>
    <ligand>
        <name>heme</name>
        <dbReference type="ChEBI" id="CHEBI:30413"/>
    </ligand>
    <ligandPart>
        <name>Fe</name>
        <dbReference type="ChEBI" id="CHEBI:18248"/>
    </ligandPart>
</feature>
<dbReference type="InterPro" id="IPR001128">
    <property type="entry name" value="Cyt_P450"/>
</dbReference>
<sequence>MLIDNWTFTSESPQLFISVLLCAAVNVIGVAVYRIFFHPLAHIPGPLLAGVTSLYCYWYNARGGRFYLQIQRLHEQYGPVVRITPNEVHLSDPNNLEKIYSIGSRYGKHGDFYRAVGPERPSLATESPEAHRIKRSAINPFFSRRKVLSLEEIVQDAAKKIVSRMQSAFETLGRLDLHYAFRAVSVDVITDYAFDESYKLLDAPDFGKEFFDVIRDFGPATLFFQTFPTIRYVALRVPSWLAMLLKKPWGSMLQHQQNARNQVLRVKDAVDKGEKSNRTIFHHLLQLDDVEGYEPSVDYLADEAYIVLGAAADTTGNALTIATYNTVINPDIYKQLTAELTEAFPDPDADINLTSLEKLPYLTGVIKEALRYLSFGVPGRLPRVVPKGGAQFNGHTVPEGTVISMSTWIMHHNEEIFPDSYKFDPNRWTNPDVCKALEKYLFAFGKGSRQCVGMPLAYCELYVTLGRVFRQFGDLKTRKKSPEELVLNDYFSGYHPVEYAGFVFEKAV</sequence>
<dbReference type="InterPro" id="IPR050121">
    <property type="entry name" value="Cytochrome_P450_monoxygenase"/>
</dbReference>
<evidence type="ECO:0000256" key="1">
    <source>
        <dbReference type="ARBA" id="ARBA00001971"/>
    </source>
</evidence>
<dbReference type="AlphaFoldDB" id="A0A1L9VS86"/>
<dbReference type="EMBL" id="KV878892">
    <property type="protein sequence ID" value="OJJ86771.1"/>
    <property type="molecule type" value="Genomic_DNA"/>
</dbReference>
<evidence type="ECO:0000256" key="5">
    <source>
        <dbReference type="ARBA" id="ARBA00023004"/>
    </source>
</evidence>
<evidence type="ECO:0000256" key="3">
    <source>
        <dbReference type="ARBA" id="ARBA00022723"/>
    </source>
</evidence>
<dbReference type="GeneID" id="34456531"/>
<dbReference type="PANTHER" id="PTHR24305:SF152">
    <property type="entry name" value="P450, PUTATIVE (EUROFUNG)-RELATED"/>
    <property type="match status" value="1"/>
</dbReference>
<evidence type="ECO:0000256" key="2">
    <source>
        <dbReference type="ARBA" id="ARBA00010617"/>
    </source>
</evidence>
<dbReference type="RefSeq" id="XP_022403460.1">
    <property type="nucleotide sequence ID" value="XM_022540270.1"/>
</dbReference>
<comment type="similarity">
    <text evidence="2 7">Belongs to the cytochrome P450 family.</text>
</comment>
<keyword evidence="4 7" id="KW-0560">Oxidoreductase</keyword>
<keyword evidence="3 6" id="KW-0479">Metal-binding</keyword>
<dbReference type="Pfam" id="PF00067">
    <property type="entry name" value="p450"/>
    <property type="match status" value="1"/>
</dbReference>
<name>A0A1L9VS86_ASPGL</name>
<dbReference type="STRING" id="1160497.A0A1L9VS86"/>
<dbReference type="VEuPathDB" id="FungiDB:ASPGLDRAFT_121848"/>
<keyword evidence="5 6" id="KW-0408">Iron</keyword>
<keyword evidence="6 7" id="KW-0349">Heme</keyword>
<dbReference type="OrthoDB" id="3945418at2759"/>
<evidence type="ECO:0000256" key="7">
    <source>
        <dbReference type="RuleBase" id="RU000461"/>
    </source>
</evidence>
<dbReference type="PRINTS" id="PR00465">
    <property type="entry name" value="EP450IV"/>
</dbReference>
<evidence type="ECO:0000256" key="8">
    <source>
        <dbReference type="SAM" id="Phobius"/>
    </source>
</evidence>
<comment type="cofactor">
    <cofactor evidence="1 6">
        <name>heme</name>
        <dbReference type="ChEBI" id="CHEBI:30413"/>
    </cofactor>
</comment>
<dbReference type="InterPro" id="IPR002403">
    <property type="entry name" value="Cyt_P450_E_grp-IV"/>
</dbReference>
<dbReference type="InterPro" id="IPR036396">
    <property type="entry name" value="Cyt_P450_sf"/>
</dbReference>
<feature type="transmembrane region" description="Helical" evidence="8">
    <location>
        <begin position="43"/>
        <end position="60"/>
    </location>
</feature>
<organism evidence="9 10">
    <name type="scientific">Aspergillus glaucus CBS 516.65</name>
    <dbReference type="NCBI Taxonomy" id="1160497"/>
    <lineage>
        <taxon>Eukaryota</taxon>
        <taxon>Fungi</taxon>
        <taxon>Dikarya</taxon>
        <taxon>Ascomycota</taxon>
        <taxon>Pezizomycotina</taxon>
        <taxon>Eurotiomycetes</taxon>
        <taxon>Eurotiomycetidae</taxon>
        <taxon>Eurotiales</taxon>
        <taxon>Aspergillaceae</taxon>
        <taxon>Aspergillus</taxon>
        <taxon>Aspergillus subgen. Aspergillus</taxon>
    </lineage>
</organism>
<dbReference type="PANTHER" id="PTHR24305">
    <property type="entry name" value="CYTOCHROME P450"/>
    <property type="match status" value="1"/>
</dbReference>
<keyword evidence="7" id="KW-0503">Monooxygenase</keyword>
<evidence type="ECO:0000313" key="10">
    <source>
        <dbReference type="Proteomes" id="UP000184300"/>
    </source>
</evidence>
<keyword evidence="8" id="KW-0472">Membrane</keyword>
<protein>
    <recommendedName>
        <fullName evidence="11">Cytochrome P450</fullName>
    </recommendedName>
</protein>
<dbReference type="GO" id="GO:0016705">
    <property type="term" value="F:oxidoreductase activity, acting on paired donors, with incorporation or reduction of molecular oxygen"/>
    <property type="evidence" value="ECO:0007669"/>
    <property type="project" value="InterPro"/>
</dbReference>
<dbReference type="PRINTS" id="PR00385">
    <property type="entry name" value="P450"/>
</dbReference>
<reference evidence="10" key="1">
    <citation type="journal article" date="2017" name="Genome Biol.">
        <title>Comparative genomics reveals high biological diversity and specific adaptations in the industrially and medically important fungal genus Aspergillus.</title>
        <authorList>
            <person name="de Vries R.P."/>
            <person name="Riley R."/>
            <person name="Wiebenga A."/>
            <person name="Aguilar-Osorio G."/>
            <person name="Amillis S."/>
            <person name="Uchima C.A."/>
            <person name="Anderluh G."/>
            <person name="Asadollahi M."/>
            <person name="Askin M."/>
            <person name="Barry K."/>
            <person name="Battaglia E."/>
            <person name="Bayram O."/>
            <person name="Benocci T."/>
            <person name="Braus-Stromeyer S.A."/>
            <person name="Caldana C."/>
            <person name="Canovas D."/>
            <person name="Cerqueira G.C."/>
            <person name="Chen F."/>
            <person name="Chen W."/>
            <person name="Choi C."/>
            <person name="Clum A."/>
            <person name="Dos Santos R.A."/>
            <person name="Damasio A.R."/>
            <person name="Diallinas G."/>
            <person name="Emri T."/>
            <person name="Fekete E."/>
            <person name="Flipphi M."/>
            <person name="Freyberg S."/>
            <person name="Gallo A."/>
            <person name="Gournas C."/>
            <person name="Habgood R."/>
            <person name="Hainaut M."/>
            <person name="Harispe M.L."/>
            <person name="Henrissat B."/>
            <person name="Hilden K.S."/>
            <person name="Hope R."/>
            <person name="Hossain A."/>
            <person name="Karabika E."/>
            <person name="Karaffa L."/>
            <person name="Karanyi Z."/>
            <person name="Krasevec N."/>
            <person name="Kuo A."/>
            <person name="Kusch H."/>
            <person name="LaButti K."/>
            <person name="Lagendijk E.L."/>
            <person name="Lapidus A."/>
            <person name="Levasseur A."/>
            <person name="Lindquist E."/>
            <person name="Lipzen A."/>
            <person name="Logrieco A.F."/>
            <person name="MacCabe A."/>
            <person name="Maekelae M.R."/>
            <person name="Malavazi I."/>
            <person name="Melin P."/>
            <person name="Meyer V."/>
            <person name="Mielnichuk N."/>
            <person name="Miskei M."/>
            <person name="Molnar A.P."/>
            <person name="Mule G."/>
            <person name="Ngan C.Y."/>
            <person name="Orejas M."/>
            <person name="Orosz E."/>
            <person name="Ouedraogo J.P."/>
            <person name="Overkamp K.M."/>
            <person name="Park H.-S."/>
            <person name="Perrone G."/>
            <person name="Piumi F."/>
            <person name="Punt P.J."/>
            <person name="Ram A.F."/>
            <person name="Ramon A."/>
            <person name="Rauscher S."/>
            <person name="Record E."/>
            <person name="Riano-Pachon D.M."/>
            <person name="Robert V."/>
            <person name="Roehrig J."/>
            <person name="Ruller R."/>
            <person name="Salamov A."/>
            <person name="Salih N.S."/>
            <person name="Samson R.A."/>
            <person name="Sandor E."/>
            <person name="Sanguinetti M."/>
            <person name="Schuetze T."/>
            <person name="Sepcic K."/>
            <person name="Shelest E."/>
            <person name="Sherlock G."/>
            <person name="Sophianopoulou V."/>
            <person name="Squina F.M."/>
            <person name="Sun H."/>
            <person name="Susca A."/>
            <person name="Todd R.B."/>
            <person name="Tsang A."/>
            <person name="Unkles S.E."/>
            <person name="van de Wiele N."/>
            <person name="van Rossen-Uffink D."/>
            <person name="Oliveira J.V."/>
            <person name="Vesth T.C."/>
            <person name="Visser J."/>
            <person name="Yu J.-H."/>
            <person name="Zhou M."/>
            <person name="Andersen M.R."/>
            <person name="Archer D.B."/>
            <person name="Baker S.E."/>
            <person name="Benoit I."/>
            <person name="Brakhage A.A."/>
            <person name="Braus G.H."/>
            <person name="Fischer R."/>
            <person name="Frisvad J.C."/>
            <person name="Goldman G.H."/>
            <person name="Houbraken J."/>
            <person name="Oakley B."/>
            <person name="Pocsi I."/>
            <person name="Scazzocchio C."/>
            <person name="Seiboth B."/>
            <person name="vanKuyk P.A."/>
            <person name="Wortman J."/>
            <person name="Dyer P.S."/>
            <person name="Grigoriev I.V."/>
        </authorList>
    </citation>
    <scope>NUCLEOTIDE SEQUENCE [LARGE SCALE GENOMIC DNA]</scope>
    <source>
        <strain evidence="10">CBS 516.65</strain>
    </source>
</reference>
<feature type="transmembrane region" description="Helical" evidence="8">
    <location>
        <begin position="15"/>
        <end position="36"/>
    </location>
</feature>
<accession>A0A1L9VS86</accession>
<dbReference type="CDD" id="cd11062">
    <property type="entry name" value="CYP58-like"/>
    <property type="match status" value="1"/>
</dbReference>
<dbReference type="GO" id="GO:0005506">
    <property type="term" value="F:iron ion binding"/>
    <property type="evidence" value="ECO:0007669"/>
    <property type="project" value="InterPro"/>
</dbReference>